<name>A0A319D2Y5_9EURO</name>
<dbReference type="VEuPathDB" id="FungiDB:BO71DRAFT_401297"/>
<dbReference type="AlphaFoldDB" id="A0A319D2Y5"/>
<accession>A0A319D2Y5</accession>
<feature type="compositionally biased region" description="Basic residues" evidence="1">
    <location>
        <begin position="60"/>
        <end position="69"/>
    </location>
</feature>
<protein>
    <submittedName>
        <fullName evidence="2">Uncharacterized protein</fullName>
    </submittedName>
</protein>
<proteinExistence type="predicted"/>
<gene>
    <name evidence="2" type="ORF">BO71DRAFT_401297</name>
</gene>
<dbReference type="Proteomes" id="UP000247810">
    <property type="component" value="Unassembled WGS sequence"/>
</dbReference>
<dbReference type="EMBL" id="KZ825943">
    <property type="protein sequence ID" value="PYH91509.1"/>
    <property type="molecule type" value="Genomic_DNA"/>
</dbReference>
<feature type="region of interest" description="Disordered" evidence="1">
    <location>
        <begin position="57"/>
        <end position="95"/>
    </location>
</feature>
<evidence type="ECO:0000313" key="3">
    <source>
        <dbReference type="Proteomes" id="UP000247810"/>
    </source>
</evidence>
<sequence>MEGRAATGTAITTQLLFKVSPTHGCSASNSRGSSCERGCLGGGWDCGLATSNWFVPGTGKKTRWNRNRGRGGMAGAGGGGGGGGAGSNPGTGTEFKLEKGWMLGHQETEADGVIAISRYPPCFNDLVLLPIPIRTNPSTPY</sequence>
<reference evidence="2 3" key="1">
    <citation type="submission" date="2018-02" db="EMBL/GenBank/DDBJ databases">
        <title>The genomes of Aspergillus section Nigri reveals drivers in fungal speciation.</title>
        <authorList>
            <consortium name="DOE Joint Genome Institute"/>
            <person name="Vesth T.C."/>
            <person name="Nybo J."/>
            <person name="Theobald S."/>
            <person name="Brandl J."/>
            <person name="Frisvad J.C."/>
            <person name="Nielsen K.F."/>
            <person name="Lyhne E.K."/>
            <person name="Kogle M.E."/>
            <person name="Kuo A."/>
            <person name="Riley R."/>
            <person name="Clum A."/>
            <person name="Nolan M."/>
            <person name="Lipzen A."/>
            <person name="Salamov A."/>
            <person name="Henrissat B."/>
            <person name="Wiebenga A."/>
            <person name="De vries R.P."/>
            <person name="Grigoriev I.V."/>
            <person name="Mortensen U.H."/>
            <person name="Andersen M.R."/>
            <person name="Baker S.E."/>
        </authorList>
    </citation>
    <scope>NUCLEOTIDE SEQUENCE [LARGE SCALE GENOMIC DNA]</scope>
    <source>
        <strain evidence="2 3">CBS 707.79</strain>
    </source>
</reference>
<feature type="compositionally biased region" description="Gly residues" evidence="1">
    <location>
        <begin position="70"/>
        <end position="89"/>
    </location>
</feature>
<evidence type="ECO:0000256" key="1">
    <source>
        <dbReference type="SAM" id="MobiDB-lite"/>
    </source>
</evidence>
<keyword evidence="3" id="KW-1185">Reference proteome</keyword>
<organism evidence="2 3">
    <name type="scientific">Aspergillus ellipticus CBS 707.79</name>
    <dbReference type="NCBI Taxonomy" id="1448320"/>
    <lineage>
        <taxon>Eukaryota</taxon>
        <taxon>Fungi</taxon>
        <taxon>Dikarya</taxon>
        <taxon>Ascomycota</taxon>
        <taxon>Pezizomycotina</taxon>
        <taxon>Eurotiomycetes</taxon>
        <taxon>Eurotiomycetidae</taxon>
        <taxon>Eurotiales</taxon>
        <taxon>Aspergillaceae</taxon>
        <taxon>Aspergillus</taxon>
        <taxon>Aspergillus subgen. Circumdati</taxon>
    </lineage>
</organism>
<evidence type="ECO:0000313" key="2">
    <source>
        <dbReference type="EMBL" id="PYH91509.1"/>
    </source>
</evidence>